<organism evidence="2 3">
    <name type="scientific">Candidatus Falkowbacteria bacterium GW2011_GWF2_39_8</name>
    <dbReference type="NCBI Taxonomy" id="1618642"/>
    <lineage>
        <taxon>Bacteria</taxon>
        <taxon>Candidatus Falkowiibacteriota</taxon>
    </lineage>
</organism>
<dbReference type="EMBL" id="LBXO01000020">
    <property type="protein sequence ID" value="KKR32873.1"/>
    <property type="molecule type" value="Genomic_DNA"/>
</dbReference>
<evidence type="ECO:0000313" key="3">
    <source>
        <dbReference type="Proteomes" id="UP000034137"/>
    </source>
</evidence>
<dbReference type="AlphaFoldDB" id="A0A0G0PYA0"/>
<name>A0A0G0PYA0_9BACT</name>
<proteinExistence type="predicted"/>
<keyword evidence="1" id="KW-0472">Membrane</keyword>
<dbReference type="Proteomes" id="UP000034137">
    <property type="component" value="Unassembled WGS sequence"/>
</dbReference>
<evidence type="ECO:0008006" key="4">
    <source>
        <dbReference type="Google" id="ProtNLM"/>
    </source>
</evidence>
<comment type="caution">
    <text evidence="2">The sequence shown here is derived from an EMBL/GenBank/DDBJ whole genome shotgun (WGS) entry which is preliminary data.</text>
</comment>
<evidence type="ECO:0000313" key="2">
    <source>
        <dbReference type="EMBL" id="KKR32873.1"/>
    </source>
</evidence>
<feature type="transmembrane region" description="Helical" evidence="1">
    <location>
        <begin position="7"/>
        <end position="23"/>
    </location>
</feature>
<sequence>MNKQNTINLLYVICFFVLSYFYYTSFAEADISLLSRVRGKILLQVEKNGEAWYVDPLFDERYYLGRPNDAFKIMKELGEGITNKDLSKIPVAITKYQGLDSDNDGLSDAIENSLKTDKYKADSDGDGYDDKTEILNNYNPSGSNKITIDINFTKKQLGKILLQVENNGEAWYVNPADQKRFFLGNPANAFYIMKNLGVGITNNNLAQIPEHYLDLKTNNDYIVNNNTTPVPNNDDKIKYLDPKYPFSFEYLKKYSIKKSSDFDYVIFLGDYDQNLFKEKKSFITIMYQKIEPSIVLEAYKTSSKTGAKKIYDKYSIINSKEAYSEEYQFIENNSYEITTTIKNNTNEFLQIQMAASTDSKSLYDKIYSDVINSVKFK</sequence>
<protein>
    <recommendedName>
        <fullName evidence="4">Thrombospondin type 3 repeat superfamily protein</fullName>
    </recommendedName>
</protein>
<evidence type="ECO:0000256" key="1">
    <source>
        <dbReference type="SAM" id="Phobius"/>
    </source>
</evidence>
<gene>
    <name evidence="2" type="ORF">UT64_C0020G0008</name>
</gene>
<keyword evidence="1" id="KW-0812">Transmembrane</keyword>
<accession>A0A0G0PYA0</accession>
<reference evidence="2 3" key="1">
    <citation type="journal article" date="2015" name="Nature">
        <title>rRNA introns, odd ribosomes, and small enigmatic genomes across a large radiation of phyla.</title>
        <authorList>
            <person name="Brown C.T."/>
            <person name="Hug L.A."/>
            <person name="Thomas B.C."/>
            <person name="Sharon I."/>
            <person name="Castelle C.J."/>
            <person name="Singh A."/>
            <person name="Wilkins M.J."/>
            <person name="Williams K.H."/>
            <person name="Banfield J.F."/>
        </authorList>
    </citation>
    <scope>NUCLEOTIDE SEQUENCE [LARGE SCALE GENOMIC DNA]</scope>
</reference>
<keyword evidence="1" id="KW-1133">Transmembrane helix</keyword>